<dbReference type="Pfam" id="PF00072">
    <property type="entry name" value="Response_reg"/>
    <property type="match status" value="1"/>
</dbReference>
<dbReference type="EMBL" id="AP035881">
    <property type="protein sequence ID" value="BFP44944.1"/>
    <property type="molecule type" value="Genomic_DNA"/>
</dbReference>
<dbReference type="SUPFAM" id="SSF52540">
    <property type="entry name" value="P-loop containing nucleoside triphosphate hydrolases"/>
    <property type="match status" value="1"/>
</dbReference>
<evidence type="ECO:0000256" key="2">
    <source>
        <dbReference type="SAM" id="MobiDB-lite"/>
    </source>
</evidence>
<dbReference type="CDD" id="cd00156">
    <property type="entry name" value="REC"/>
    <property type="match status" value="1"/>
</dbReference>
<reference evidence="4" key="1">
    <citation type="submission" date="2024-07" db="EMBL/GenBank/DDBJ databases">
        <title>Complete genome sequences of cellulolytic bacteria, Kitasatospora sp. CMC57 and Streptomyces sp. CMC78, isolated from Japanese agricultural soil.</title>
        <authorList>
            <person name="Hashimoto T."/>
            <person name="Ito M."/>
            <person name="Iwamoto M."/>
            <person name="Fukahori D."/>
            <person name="Shoda T."/>
            <person name="Sakoda M."/>
            <person name="Morohoshi T."/>
            <person name="Mitsuboshi M."/>
            <person name="Nishizawa T."/>
        </authorList>
    </citation>
    <scope>NUCLEOTIDE SEQUENCE</scope>
    <source>
        <strain evidence="4">CMC57</strain>
    </source>
</reference>
<feature type="domain" description="Response regulatory" evidence="3">
    <location>
        <begin position="485"/>
        <end position="598"/>
    </location>
</feature>
<dbReference type="InterPro" id="IPR011006">
    <property type="entry name" value="CheY-like_superfamily"/>
</dbReference>
<dbReference type="SUPFAM" id="SSF52172">
    <property type="entry name" value="CheY-like"/>
    <property type="match status" value="1"/>
</dbReference>
<dbReference type="PROSITE" id="PS50110">
    <property type="entry name" value="RESPONSE_REGULATORY"/>
    <property type="match status" value="1"/>
</dbReference>
<evidence type="ECO:0000313" key="4">
    <source>
        <dbReference type="EMBL" id="BFP44944.1"/>
    </source>
</evidence>
<gene>
    <name evidence="4" type="ORF">KCMC57_13120</name>
</gene>
<dbReference type="PANTHER" id="PTHR22674:SF6">
    <property type="entry name" value="NTPASE KAP FAMILY P-LOOP DOMAIN-CONTAINING PROTEIN 1"/>
    <property type="match status" value="1"/>
</dbReference>
<evidence type="ECO:0000256" key="1">
    <source>
        <dbReference type="PROSITE-ProRule" id="PRU00169"/>
    </source>
</evidence>
<accession>A0AB33JNX5</accession>
<dbReference type="InterPro" id="IPR001789">
    <property type="entry name" value="Sig_transdc_resp-reg_receiver"/>
</dbReference>
<dbReference type="SMART" id="SM00448">
    <property type="entry name" value="REC"/>
    <property type="match status" value="1"/>
</dbReference>
<name>A0AB33JNX5_9ACTN</name>
<dbReference type="Gene3D" id="3.40.50.2300">
    <property type="match status" value="1"/>
</dbReference>
<dbReference type="InterPro" id="IPR027417">
    <property type="entry name" value="P-loop_NTPase"/>
</dbReference>
<feature type="region of interest" description="Disordered" evidence="2">
    <location>
        <begin position="436"/>
        <end position="477"/>
    </location>
</feature>
<organism evidence="4">
    <name type="scientific">Kitasatospora sp. CMC57</name>
    <dbReference type="NCBI Taxonomy" id="3231513"/>
    <lineage>
        <taxon>Bacteria</taxon>
        <taxon>Bacillati</taxon>
        <taxon>Actinomycetota</taxon>
        <taxon>Actinomycetes</taxon>
        <taxon>Kitasatosporales</taxon>
        <taxon>Streptomycetaceae</taxon>
        <taxon>Kitasatospora</taxon>
    </lineage>
</organism>
<protein>
    <recommendedName>
        <fullName evidence="3">Response regulatory domain-containing protein</fullName>
    </recommendedName>
</protein>
<sequence>MNFSLLNDEPVHGDSVDEDVLGTARAAQGLAALVQASRAATPFTIAIDADWGMGKSSLMHQIEELLSADRGTECVWFNAWTADGTDALEGLIKSVFQQFDRNLLRRVWYRTSRRGWLVSSLRLAVTVLAGVLRVDRIVDELWERMAADASARNEIRGLISNAATEWVAAPGSWNQRRLLVVFVDDLDRCSDETILAVCEAIKVYLDVPGLAFVLGCDQSRIAAVAEASGRALSADYLQKIVQVNYRIPPIDPDQAIQLVRAYAARSGTTGLLTPPLAALLAERMGRNPRRIKRLINSFVMEYHLDVGWQQFGAEGLLRSVLLQHLYPDFHRSLVRPGGPDLVAEFVTYYEVRGLVRRGGGALDPAPAARLAQLKERLDLWLPEEWPAVLEQLERALPREYPLLAADRGFVRLLLDLDQLPDSAALLGWLRRTTPLPAPVSQGGPPPPSVFGRLPDPGQPPTPAPDWERPPVPAGAPPPLNLSGARVLWVDDVPANNAQLVRQLRSFGAEVLQVESTAEALARLSWRPDVVITDMKRGNDRRAGIDGTVAIRARGFTGPVILYSESRNLTLVAEAEEAGATPLRSPTAIVDLIEEQMAH</sequence>
<feature type="compositionally biased region" description="Pro residues" evidence="2">
    <location>
        <begin position="456"/>
        <end position="477"/>
    </location>
</feature>
<feature type="modified residue" description="4-aspartylphosphate" evidence="1">
    <location>
        <position position="533"/>
    </location>
</feature>
<dbReference type="AlphaFoldDB" id="A0AB33JNX5"/>
<evidence type="ECO:0000259" key="3">
    <source>
        <dbReference type="PROSITE" id="PS50110"/>
    </source>
</evidence>
<dbReference type="GO" id="GO:0000160">
    <property type="term" value="P:phosphorelay signal transduction system"/>
    <property type="evidence" value="ECO:0007669"/>
    <property type="project" value="InterPro"/>
</dbReference>
<dbReference type="Pfam" id="PF07693">
    <property type="entry name" value="KAP_NTPase"/>
    <property type="match status" value="1"/>
</dbReference>
<dbReference type="InterPro" id="IPR052754">
    <property type="entry name" value="NTPase_KAP_P-loop"/>
</dbReference>
<keyword evidence="1" id="KW-0597">Phosphoprotein</keyword>
<dbReference type="RefSeq" id="WP_407987504.1">
    <property type="nucleotide sequence ID" value="NZ_AP035881.2"/>
</dbReference>
<dbReference type="PANTHER" id="PTHR22674">
    <property type="entry name" value="NTPASE, KAP FAMILY P-LOOP DOMAIN-CONTAINING 1"/>
    <property type="match status" value="1"/>
</dbReference>
<proteinExistence type="predicted"/>
<dbReference type="InterPro" id="IPR011646">
    <property type="entry name" value="KAP_P-loop"/>
</dbReference>